<organism evidence="13 14">
    <name type="scientific">Leifsonia kafniensis</name>
    <dbReference type="NCBI Taxonomy" id="475957"/>
    <lineage>
        <taxon>Bacteria</taxon>
        <taxon>Bacillati</taxon>
        <taxon>Actinomycetota</taxon>
        <taxon>Actinomycetes</taxon>
        <taxon>Micrococcales</taxon>
        <taxon>Microbacteriaceae</taxon>
        <taxon>Leifsonia</taxon>
    </lineage>
</organism>
<name>A0ABP7KZL1_9MICO</name>
<evidence type="ECO:0000313" key="13">
    <source>
        <dbReference type="EMBL" id="GAA3889839.1"/>
    </source>
</evidence>
<evidence type="ECO:0000256" key="5">
    <source>
        <dbReference type="ARBA" id="ARBA00022475"/>
    </source>
</evidence>
<keyword evidence="9 10" id="KW-0472">Membrane</keyword>
<accession>A0ABP7KZL1</accession>
<comment type="subcellular location">
    <subcellularLocation>
        <location evidence="2 10">Cell membrane</location>
        <topology evidence="2 10">Multi-pass membrane protein</topology>
    </subcellularLocation>
</comment>
<dbReference type="Pfam" id="PF00528">
    <property type="entry name" value="BPD_transp_1"/>
    <property type="match status" value="1"/>
</dbReference>
<feature type="transmembrane region" description="Helical" evidence="10">
    <location>
        <begin position="206"/>
        <end position="232"/>
    </location>
</feature>
<dbReference type="InterPro" id="IPR000515">
    <property type="entry name" value="MetI-like"/>
</dbReference>
<dbReference type="PANTHER" id="PTHR42922">
    <property type="entry name" value="PHOSPHATE TRANSPORT SYSTEM PERMEASE PROTEIN PSTA"/>
    <property type="match status" value="1"/>
</dbReference>
<dbReference type="Gene3D" id="1.10.3720.10">
    <property type="entry name" value="MetI-like"/>
    <property type="match status" value="1"/>
</dbReference>
<feature type="transmembrane region" description="Helical" evidence="10">
    <location>
        <begin position="80"/>
        <end position="103"/>
    </location>
</feature>
<gene>
    <name evidence="13" type="primary">pstA_2</name>
    <name evidence="13" type="ORF">GCM10022381_34780</name>
</gene>
<evidence type="ECO:0000256" key="6">
    <source>
        <dbReference type="ARBA" id="ARBA00022592"/>
    </source>
</evidence>
<keyword evidence="4" id="KW-0813">Transport</keyword>
<feature type="transmembrane region" description="Helical" evidence="10">
    <location>
        <begin position="360"/>
        <end position="382"/>
    </location>
</feature>
<sequence>MTTTEKDPARMDAPTPRATTAHGSMPGSSAPGSPPARPLTNSLTAGKLPRNTPLWVLLGSVALVGIVFLLIDIADEASSFNWAGTAFFGTVLFCVAIFALSFFVEGLRKAKDRLVTALVSAAFVLALLPLVSLISTTVINGLPAFLTPTFFTESQRNIVGAGGGALHAIVGTLLITGVATLISVPIGLLAAIYLTEYGRGRLARGITFFVDVMTGIPSIVAGLFAYAFFSLIFNDPGIRFGFGGAVALSVLMIPVVVRSSEEMLKLVPNELREAAFALGVPKWLTILKVVLPTSLAGIVTGIMISIARVIGETAPLLIISGFTASMNYDLFSERMMTLPVFVYTQYANQGADFQAYIDRAWAGALTLILIVMLLNGLARLIARFFSPKLGR</sequence>
<protein>
    <recommendedName>
        <fullName evidence="10">Phosphate transport system permease protein PstA</fullName>
    </recommendedName>
</protein>
<evidence type="ECO:0000256" key="10">
    <source>
        <dbReference type="RuleBase" id="RU363043"/>
    </source>
</evidence>
<reference evidence="14" key="1">
    <citation type="journal article" date="2019" name="Int. J. Syst. Evol. Microbiol.">
        <title>The Global Catalogue of Microorganisms (GCM) 10K type strain sequencing project: providing services to taxonomists for standard genome sequencing and annotation.</title>
        <authorList>
            <consortium name="The Broad Institute Genomics Platform"/>
            <consortium name="The Broad Institute Genome Sequencing Center for Infectious Disease"/>
            <person name="Wu L."/>
            <person name="Ma J."/>
        </authorList>
    </citation>
    <scope>NUCLEOTIDE SEQUENCE [LARGE SCALE GENOMIC DNA]</scope>
    <source>
        <strain evidence="14">JCM 17021</strain>
    </source>
</reference>
<keyword evidence="8 10" id="KW-1133">Transmembrane helix</keyword>
<dbReference type="InterPro" id="IPR035906">
    <property type="entry name" value="MetI-like_sf"/>
</dbReference>
<keyword evidence="5 10" id="KW-1003">Cell membrane</keyword>
<dbReference type="PANTHER" id="PTHR42922:SF1">
    <property type="entry name" value="PHOSPHATE TRANSPORT SYSTEM PERMEASE PROTEIN PSTA"/>
    <property type="match status" value="1"/>
</dbReference>
<evidence type="ECO:0000256" key="1">
    <source>
        <dbReference type="ARBA" id="ARBA00003510"/>
    </source>
</evidence>
<keyword evidence="7 10" id="KW-0812">Transmembrane</keyword>
<evidence type="ECO:0000256" key="4">
    <source>
        <dbReference type="ARBA" id="ARBA00022448"/>
    </source>
</evidence>
<dbReference type="Proteomes" id="UP001501803">
    <property type="component" value="Unassembled WGS sequence"/>
</dbReference>
<comment type="caution">
    <text evidence="13">The sequence shown here is derived from an EMBL/GenBank/DDBJ whole genome shotgun (WGS) entry which is preliminary data.</text>
</comment>
<proteinExistence type="inferred from homology"/>
<dbReference type="SUPFAM" id="SSF161098">
    <property type="entry name" value="MetI-like"/>
    <property type="match status" value="1"/>
</dbReference>
<feature type="transmembrane region" description="Helical" evidence="10">
    <location>
        <begin position="289"/>
        <end position="310"/>
    </location>
</feature>
<dbReference type="CDD" id="cd06261">
    <property type="entry name" value="TM_PBP2"/>
    <property type="match status" value="1"/>
</dbReference>
<evidence type="ECO:0000256" key="9">
    <source>
        <dbReference type="ARBA" id="ARBA00023136"/>
    </source>
</evidence>
<evidence type="ECO:0000259" key="12">
    <source>
        <dbReference type="PROSITE" id="PS50928"/>
    </source>
</evidence>
<feature type="domain" description="ABC transmembrane type-1" evidence="12">
    <location>
        <begin position="169"/>
        <end position="378"/>
    </location>
</feature>
<keyword evidence="6" id="KW-0592">Phosphate transport</keyword>
<evidence type="ECO:0000313" key="14">
    <source>
        <dbReference type="Proteomes" id="UP001501803"/>
    </source>
</evidence>
<evidence type="ECO:0000256" key="11">
    <source>
        <dbReference type="SAM" id="MobiDB-lite"/>
    </source>
</evidence>
<dbReference type="NCBIfam" id="TIGR00974">
    <property type="entry name" value="3a0107s02c"/>
    <property type="match status" value="1"/>
</dbReference>
<evidence type="ECO:0000256" key="2">
    <source>
        <dbReference type="ARBA" id="ARBA00004651"/>
    </source>
</evidence>
<evidence type="ECO:0000256" key="3">
    <source>
        <dbReference type="ARBA" id="ARBA00007069"/>
    </source>
</evidence>
<comment type="similarity">
    <text evidence="3 10">Belongs to the binding-protein-dependent transport system permease family. CysTW subfamily.</text>
</comment>
<keyword evidence="14" id="KW-1185">Reference proteome</keyword>
<dbReference type="EMBL" id="BAABCN010000012">
    <property type="protein sequence ID" value="GAA3889839.1"/>
    <property type="molecule type" value="Genomic_DNA"/>
</dbReference>
<dbReference type="PROSITE" id="PS50928">
    <property type="entry name" value="ABC_TM1"/>
    <property type="match status" value="1"/>
</dbReference>
<feature type="region of interest" description="Disordered" evidence="11">
    <location>
        <begin position="1"/>
        <end position="43"/>
    </location>
</feature>
<feature type="transmembrane region" description="Helical" evidence="10">
    <location>
        <begin position="115"/>
        <end position="146"/>
    </location>
</feature>
<feature type="transmembrane region" description="Helical" evidence="10">
    <location>
        <begin position="54"/>
        <end position="74"/>
    </location>
</feature>
<feature type="transmembrane region" description="Helical" evidence="10">
    <location>
        <begin position="238"/>
        <end position="257"/>
    </location>
</feature>
<feature type="compositionally biased region" description="Low complexity" evidence="11">
    <location>
        <begin position="21"/>
        <end position="31"/>
    </location>
</feature>
<feature type="transmembrane region" description="Helical" evidence="10">
    <location>
        <begin position="166"/>
        <end position="194"/>
    </location>
</feature>
<evidence type="ECO:0000256" key="7">
    <source>
        <dbReference type="ARBA" id="ARBA00022692"/>
    </source>
</evidence>
<dbReference type="InterPro" id="IPR051408">
    <property type="entry name" value="Phosphate_transprt_permease"/>
</dbReference>
<evidence type="ECO:0000256" key="8">
    <source>
        <dbReference type="ARBA" id="ARBA00022989"/>
    </source>
</evidence>
<comment type="function">
    <text evidence="1">Part of the binding-protein-dependent transport system for phosphate; probably responsible for the translocation of the substrate across the membrane.</text>
</comment>
<feature type="compositionally biased region" description="Basic and acidic residues" evidence="11">
    <location>
        <begin position="1"/>
        <end position="10"/>
    </location>
</feature>
<dbReference type="InterPro" id="IPR005672">
    <property type="entry name" value="Phosphate_PstA"/>
</dbReference>